<organism evidence="1 2">
    <name type="scientific">Trichinella patagoniensis</name>
    <dbReference type="NCBI Taxonomy" id="990121"/>
    <lineage>
        <taxon>Eukaryota</taxon>
        <taxon>Metazoa</taxon>
        <taxon>Ecdysozoa</taxon>
        <taxon>Nematoda</taxon>
        <taxon>Enoplea</taxon>
        <taxon>Dorylaimia</taxon>
        <taxon>Trichinellida</taxon>
        <taxon>Trichinellidae</taxon>
        <taxon>Trichinella</taxon>
    </lineage>
</organism>
<gene>
    <name evidence="1" type="ORF">T12_1738</name>
</gene>
<proteinExistence type="predicted"/>
<accession>A0A0V0ZUA1</accession>
<dbReference type="Proteomes" id="UP000054783">
    <property type="component" value="Unassembled WGS sequence"/>
</dbReference>
<name>A0A0V0ZUA1_9BILA</name>
<dbReference type="AlphaFoldDB" id="A0A0V0ZUA1"/>
<evidence type="ECO:0000313" key="2">
    <source>
        <dbReference type="Proteomes" id="UP000054783"/>
    </source>
</evidence>
<keyword evidence="2" id="KW-1185">Reference proteome</keyword>
<dbReference type="EMBL" id="JYDQ01000082">
    <property type="protein sequence ID" value="KRY16200.1"/>
    <property type="molecule type" value="Genomic_DNA"/>
</dbReference>
<sequence>MSPEDDGRRIERPYSAPELMTTVSKWLDAIQLKWEQPLSDDAAASPVAASISERDRAAVSGWFVCCYPNTRRHTPSRQVLLERKLRTCLDQILPNKTKLAQRKVTPTRREFKEDNHVFARCYNELDKWSKAQIVDWADCSTWFVLKLAWY</sequence>
<reference evidence="1 2" key="1">
    <citation type="submission" date="2015-01" db="EMBL/GenBank/DDBJ databases">
        <title>Evolution of Trichinella species and genotypes.</title>
        <authorList>
            <person name="Korhonen P.K."/>
            <person name="Edoardo P."/>
            <person name="Giuseppe L.R."/>
            <person name="Gasser R.B."/>
        </authorList>
    </citation>
    <scope>NUCLEOTIDE SEQUENCE [LARGE SCALE GENOMIC DNA]</scope>
    <source>
        <strain evidence="1">ISS2496</strain>
    </source>
</reference>
<comment type="caution">
    <text evidence="1">The sequence shown here is derived from an EMBL/GenBank/DDBJ whole genome shotgun (WGS) entry which is preliminary data.</text>
</comment>
<protein>
    <submittedName>
        <fullName evidence="1">Uncharacterized protein</fullName>
    </submittedName>
</protein>
<evidence type="ECO:0000313" key="1">
    <source>
        <dbReference type="EMBL" id="KRY16200.1"/>
    </source>
</evidence>